<dbReference type="Pfam" id="PF14392">
    <property type="entry name" value="zf-CCHC_4"/>
    <property type="match status" value="1"/>
</dbReference>
<dbReference type="Proteomes" id="UP000594261">
    <property type="component" value="Chromosome 1"/>
</dbReference>
<dbReference type="PANTHER" id="PTHR31286">
    <property type="entry name" value="GLYCINE-RICH CELL WALL STRUCTURAL PROTEIN 1.8-LIKE"/>
    <property type="match status" value="1"/>
</dbReference>
<protein>
    <recommendedName>
        <fullName evidence="3">CCHC-type domain-containing protein</fullName>
    </recommendedName>
</protein>
<keyword evidence="5" id="KW-1185">Reference proteome</keyword>
<name>A0A7N2QWW0_QUELO</name>
<dbReference type="OMA" id="QYENIPH"/>
<organism evidence="4 5">
    <name type="scientific">Quercus lobata</name>
    <name type="common">Valley oak</name>
    <dbReference type="NCBI Taxonomy" id="97700"/>
    <lineage>
        <taxon>Eukaryota</taxon>
        <taxon>Viridiplantae</taxon>
        <taxon>Streptophyta</taxon>
        <taxon>Embryophyta</taxon>
        <taxon>Tracheophyta</taxon>
        <taxon>Spermatophyta</taxon>
        <taxon>Magnoliopsida</taxon>
        <taxon>eudicotyledons</taxon>
        <taxon>Gunneridae</taxon>
        <taxon>Pentapetalae</taxon>
        <taxon>rosids</taxon>
        <taxon>fabids</taxon>
        <taxon>Fagales</taxon>
        <taxon>Fagaceae</taxon>
        <taxon>Quercus</taxon>
    </lineage>
</organism>
<evidence type="ECO:0000259" key="3">
    <source>
        <dbReference type="PROSITE" id="PS50158"/>
    </source>
</evidence>
<feature type="domain" description="CCHC-type" evidence="3">
    <location>
        <begin position="220"/>
        <end position="235"/>
    </location>
</feature>
<dbReference type="InterPro" id="IPR001878">
    <property type="entry name" value="Znf_CCHC"/>
</dbReference>
<evidence type="ECO:0000313" key="5">
    <source>
        <dbReference type="Proteomes" id="UP000594261"/>
    </source>
</evidence>
<dbReference type="GO" id="GO:0008270">
    <property type="term" value="F:zinc ion binding"/>
    <property type="evidence" value="ECO:0007669"/>
    <property type="project" value="UniProtKB-KW"/>
</dbReference>
<reference evidence="4 5" key="1">
    <citation type="journal article" date="2016" name="G3 (Bethesda)">
        <title>First Draft Assembly and Annotation of the Genome of a California Endemic Oak Quercus lobata Nee (Fagaceae).</title>
        <authorList>
            <person name="Sork V.L."/>
            <person name="Fitz-Gibbon S.T."/>
            <person name="Puiu D."/>
            <person name="Crepeau M."/>
            <person name="Gugger P.F."/>
            <person name="Sherman R."/>
            <person name="Stevens K."/>
            <person name="Langley C.H."/>
            <person name="Pellegrini M."/>
            <person name="Salzberg S.L."/>
        </authorList>
    </citation>
    <scope>NUCLEOTIDE SEQUENCE [LARGE SCALE GENOMIC DNA]</scope>
    <source>
        <strain evidence="4 5">cv. SW786</strain>
    </source>
</reference>
<dbReference type="GO" id="GO:0003676">
    <property type="term" value="F:nucleic acid binding"/>
    <property type="evidence" value="ECO:0007669"/>
    <property type="project" value="InterPro"/>
</dbReference>
<feature type="region of interest" description="Disordered" evidence="2">
    <location>
        <begin position="280"/>
        <end position="312"/>
    </location>
</feature>
<dbReference type="Pfam" id="PF14111">
    <property type="entry name" value="DUF4283"/>
    <property type="match status" value="1"/>
</dbReference>
<dbReference type="InParanoid" id="A0A7N2QWW0"/>
<dbReference type="InterPro" id="IPR025836">
    <property type="entry name" value="Zn_knuckle_CX2CX4HX4C"/>
</dbReference>
<evidence type="ECO:0000256" key="1">
    <source>
        <dbReference type="PROSITE-ProRule" id="PRU00047"/>
    </source>
</evidence>
<evidence type="ECO:0000313" key="4">
    <source>
        <dbReference type="EnsemblPlants" id="QL01p000768:mrna"/>
    </source>
</evidence>
<dbReference type="InterPro" id="IPR025558">
    <property type="entry name" value="DUF4283"/>
</dbReference>
<evidence type="ECO:0000256" key="2">
    <source>
        <dbReference type="SAM" id="MobiDB-lite"/>
    </source>
</evidence>
<dbReference type="Gramene" id="QL01p000768:mrna">
    <property type="protein sequence ID" value="QL01p000768:mrna"/>
    <property type="gene ID" value="QL01p000768"/>
</dbReference>
<keyword evidence="1" id="KW-0479">Metal-binding</keyword>
<keyword evidence="1" id="KW-0863">Zinc-finger</keyword>
<sequence length="329" mass="37430">MYSEVVLVPLNVGPAELEELWKKLSFTEEEDESIVLGSSTTEAAKAIGKNCLVMKVLSTKSITIEALRKNLRMVWKPSKSVQINEVEDELYLVEFGDGRDKKRILEMRPWTYEKSLILLKEFEGEQVPKDISLWQSSFWVQIHNLPLKSRTRETGRVIGTSLGEVMDVDVSESGVNWGKYLRVRVLMDVTKKLVRGKRIVIEGGEQRWITFKYERLPNFCYKCGLLNHGVKDCKEENGSGANLEHNNLQYGAWMRGEVPRKGGGDFTRFGLEDERFSKGGPVRNSVGGQMPLKETPDERREVGNVPESTTPVTELWAKKNETKIGDQEC</sequence>
<dbReference type="PROSITE" id="PS50158">
    <property type="entry name" value="ZF_CCHC"/>
    <property type="match status" value="1"/>
</dbReference>
<proteinExistence type="predicted"/>
<dbReference type="AlphaFoldDB" id="A0A7N2QWW0"/>
<dbReference type="EnsemblPlants" id="QL01p000768:mrna">
    <property type="protein sequence ID" value="QL01p000768:mrna"/>
    <property type="gene ID" value="QL01p000768"/>
</dbReference>
<keyword evidence="1" id="KW-0862">Zinc</keyword>
<dbReference type="EMBL" id="LRBV02000001">
    <property type="status" value="NOT_ANNOTATED_CDS"/>
    <property type="molecule type" value="Genomic_DNA"/>
</dbReference>
<dbReference type="InterPro" id="IPR040256">
    <property type="entry name" value="At4g02000-like"/>
</dbReference>
<accession>A0A7N2QWW0</accession>
<reference evidence="4" key="2">
    <citation type="submission" date="2021-01" db="UniProtKB">
        <authorList>
            <consortium name="EnsemblPlants"/>
        </authorList>
    </citation>
    <scope>IDENTIFICATION</scope>
</reference>
<dbReference type="PANTHER" id="PTHR31286:SF167">
    <property type="entry name" value="OS09G0268800 PROTEIN"/>
    <property type="match status" value="1"/>
</dbReference>